<proteinExistence type="predicted"/>
<protein>
    <submittedName>
        <fullName evidence="2">Uncharacterized protein</fullName>
    </submittedName>
</protein>
<feature type="transmembrane region" description="Helical" evidence="1">
    <location>
        <begin position="72"/>
        <end position="90"/>
    </location>
</feature>
<dbReference type="EMBL" id="HBEK01006836">
    <property type="protein sequence ID" value="CAD8393756.1"/>
    <property type="molecule type" value="Transcribed_RNA"/>
</dbReference>
<evidence type="ECO:0000313" key="2">
    <source>
        <dbReference type="EMBL" id="CAD8393756.1"/>
    </source>
</evidence>
<accession>A0A7S0BHA1</accession>
<keyword evidence="1" id="KW-1133">Transmembrane helix</keyword>
<reference evidence="2" key="1">
    <citation type="submission" date="2021-01" db="EMBL/GenBank/DDBJ databases">
        <authorList>
            <person name="Corre E."/>
            <person name="Pelletier E."/>
            <person name="Niang G."/>
            <person name="Scheremetjew M."/>
            <person name="Finn R."/>
            <person name="Kale V."/>
            <person name="Holt S."/>
            <person name="Cochrane G."/>
            <person name="Meng A."/>
            <person name="Brown T."/>
            <person name="Cohen L."/>
        </authorList>
    </citation>
    <scope>NUCLEOTIDE SEQUENCE</scope>
    <source>
        <strain evidence="2">UTEX LB 2760</strain>
    </source>
</reference>
<name>A0A7S0BHA1_9RHOD</name>
<organism evidence="2">
    <name type="scientific">Rhodosorus marinus</name>
    <dbReference type="NCBI Taxonomy" id="101924"/>
    <lineage>
        <taxon>Eukaryota</taxon>
        <taxon>Rhodophyta</taxon>
        <taxon>Stylonematophyceae</taxon>
        <taxon>Stylonematales</taxon>
        <taxon>Stylonemataceae</taxon>
        <taxon>Rhodosorus</taxon>
    </lineage>
</organism>
<dbReference type="AlphaFoldDB" id="A0A7S0BHA1"/>
<keyword evidence="1" id="KW-0812">Transmembrane</keyword>
<evidence type="ECO:0000256" key="1">
    <source>
        <dbReference type="SAM" id="Phobius"/>
    </source>
</evidence>
<keyword evidence="1" id="KW-0472">Membrane</keyword>
<sequence>MTPDDGQSASANAKEFETTLELRGHVGRHIWALERKPFREGDMSFRWVKSLPTAFALVQGTKAFVGCNRKNCFSVFLVWWFFFSVFRWVGPLRWTLVVSWGGVLGE</sequence>
<gene>
    <name evidence="2" type="ORF">RMAR0315_LOCUS3741</name>
</gene>